<evidence type="ECO:0000256" key="2">
    <source>
        <dbReference type="ARBA" id="ARBA00023163"/>
    </source>
</evidence>
<dbReference type="SUPFAM" id="SSF46785">
    <property type="entry name" value="Winged helix' DNA-binding domain"/>
    <property type="match status" value="1"/>
</dbReference>
<dbReference type="InterPro" id="IPR001034">
    <property type="entry name" value="DeoR_HTH"/>
</dbReference>
<keyword evidence="2" id="KW-0804">Transcription</keyword>
<dbReference type="GO" id="GO:0003700">
    <property type="term" value="F:DNA-binding transcription factor activity"/>
    <property type="evidence" value="ECO:0007669"/>
    <property type="project" value="InterPro"/>
</dbReference>
<dbReference type="Pfam" id="PF25583">
    <property type="entry name" value="WCX"/>
    <property type="match status" value="1"/>
</dbReference>
<name>A0A2N5NAY4_9BACL</name>
<dbReference type="Gene3D" id="1.10.10.10">
    <property type="entry name" value="Winged helix-like DNA-binding domain superfamily/Winged helix DNA-binding domain"/>
    <property type="match status" value="1"/>
</dbReference>
<feature type="domain" description="HTH deoR-type" evidence="3">
    <location>
        <begin position="2"/>
        <end position="57"/>
    </location>
</feature>
<dbReference type="InterPro" id="IPR036388">
    <property type="entry name" value="WH-like_DNA-bd_sf"/>
</dbReference>
<sequence>MKLARLLGITMLLLGRRRVGAQELAERFEVSVRTIYRDLEALYAAGVPVVSYPGLDGGYEILHTFRIDRQYLSMEELRSMLIALKGVQAAWSEQQLGRLLDKVGALLSRTEGGAEREKDAGQVVLDLNPWRGGKREKRMLEELGQALEQCRAIHMAYMNWEGKESEREIEPIGLVLRDMVWYLYGFCRLRQDYRTFRLNRIQRLEPLEERFERHAMTIEELDRRWESDGEQQLELRLLFHPSVRTRVRDEYPPQAIRQREDGWLEVACTRHKGYWLYSRLLSYGPRVKILDPPEVAQEMLRMAQDMVELYEDRS</sequence>
<dbReference type="Pfam" id="PF08279">
    <property type="entry name" value="HTH_11"/>
    <property type="match status" value="1"/>
</dbReference>
<organism evidence="4 5">
    <name type="scientific">Paenibacillus pasadenensis</name>
    <dbReference type="NCBI Taxonomy" id="217090"/>
    <lineage>
        <taxon>Bacteria</taxon>
        <taxon>Bacillati</taxon>
        <taxon>Bacillota</taxon>
        <taxon>Bacilli</taxon>
        <taxon>Bacillales</taxon>
        <taxon>Paenibacillaceae</taxon>
        <taxon>Paenibacillus</taxon>
    </lineage>
</organism>
<keyword evidence="5" id="KW-1185">Reference proteome</keyword>
<dbReference type="PANTHER" id="PTHR34580">
    <property type="match status" value="1"/>
</dbReference>
<dbReference type="InterPro" id="IPR013196">
    <property type="entry name" value="HTH_11"/>
</dbReference>
<dbReference type="AlphaFoldDB" id="A0A2N5NAY4"/>
<dbReference type="InterPro" id="IPR057727">
    <property type="entry name" value="WCX_dom"/>
</dbReference>
<evidence type="ECO:0000313" key="5">
    <source>
        <dbReference type="Proteomes" id="UP000234789"/>
    </source>
</evidence>
<gene>
    <name evidence="4" type="ORF">B8V81_1717</name>
</gene>
<dbReference type="InterPro" id="IPR051534">
    <property type="entry name" value="CBASS_pafABC_assoc_protein"/>
</dbReference>
<protein>
    <submittedName>
        <fullName evidence="4">Transcriptional regulator, DeoR family</fullName>
    </submittedName>
</protein>
<dbReference type="PANTHER" id="PTHR34580:SF1">
    <property type="entry name" value="PROTEIN PAFC"/>
    <property type="match status" value="1"/>
</dbReference>
<dbReference type="RefSeq" id="WP_101808130.1">
    <property type="nucleotide sequence ID" value="NZ_NFEZ01000003.1"/>
</dbReference>
<dbReference type="PROSITE" id="PS52050">
    <property type="entry name" value="WYL"/>
    <property type="match status" value="1"/>
</dbReference>
<accession>A0A2N5NAY4</accession>
<dbReference type="EMBL" id="NFEZ01000003">
    <property type="protein sequence ID" value="PLT47493.1"/>
    <property type="molecule type" value="Genomic_DNA"/>
</dbReference>
<dbReference type="InterPro" id="IPR026881">
    <property type="entry name" value="WYL_dom"/>
</dbReference>
<dbReference type="InterPro" id="IPR028349">
    <property type="entry name" value="PafC-like"/>
</dbReference>
<dbReference type="InterPro" id="IPR036390">
    <property type="entry name" value="WH_DNA-bd_sf"/>
</dbReference>
<proteinExistence type="predicted"/>
<dbReference type="PROSITE" id="PS51000">
    <property type="entry name" value="HTH_DEOR_2"/>
    <property type="match status" value="1"/>
</dbReference>
<evidence type="ECO:0000259" key="3">
    <source>
        <dbReference type="PROSITE" id="PS51000"/>
    </source>
</evidence>
<keyword evidence="1" id="KW-0805">Transcription regulation</keyword>
<evidence type="ECO:0000313" key="4">
    <source>
        <dbReference type="EMBL" id="PLT47493.1"/>
    </source>
</evidence>
<dbReference type="Proteomes" id="UP000234789">
    <property type="component" value="Unassembled WGS sequence"/>
</dbReference>
<evidence type="ECO:0000256" key="1">
    <source>
        <dbReference type="ARBA" id="ARBA00023015"/>
    </source>
</evidence>
<dbReference type="PIRSF" id="PIRSF016838">
    <property type="entry name" value="PafC"/>
    <property type="match status" value="1"/>
</dbReference>
<comment type="caution">
    <text evidence="4">The sequence shown here is derived from an EMBL/GenBank/DDBJ whole genome shotgun (WGS) entry which is preliminary data.</text>
</comment>
<reference evidence="4 5" key="1">
    <citation type="submission" date="2017-05" db="EMBL/GenBank/DDBJ databases">
        <title>Functional genome analysis of Paenibacillus pasadenensis strain R16: insights on endophytic life style and antifungal activity.</title>
        <authorList>
            <person name="Passera A."/>
            <person name="Marcolungo L."/>
            <person name="Casati P."/>
            <person name="Brasca M."/>
            <person name="Quaglino F."/>
            <person name="Delledonne M."/>
        </authorList>
    </citation>
    <scope>NUCLEOTIDE SEQUENCE [LARGE SCALE GENOMIC DNA]</scope>
    <source>
        <strain evidence="4 5">R16</strain>
    </source>
</reference>
<dbReference type="Pfam" id="PF13280">
    <property type="entry name" value="WYL"/>
    <property type="match status" value="1"/>
</dbReference>